<dbReference type="PROSITE" id="PS00455">
    <property type="entry name" value="AMP_BINDING"/>
    <property type="match status" value="3"/>
</dbReference>
<dbReference type="CDD" id="cd19534">
    <property type="entry name" value="E_NRPS"/>
    <property type="match status" value="1"/>
</dbReference>
<dbReference type="Pfam" id="PF00550">
    <property type="entry name" value="PP-binding"/>
    <property type="match status" value="4"/>
</dbReference>
<dbReference type="GO" id="GO:0043041">
    <property type="term" value="P:amino acid activation for nonribosomal peptide biosynthetic process"/>
    <property type="evidence" value="ECO:0007669"/>
    <property type="project" value="TreeGrafter"/>
</dbReference>
<dbReference type="InterPro" id="IPR023213">
    <property type="entry name" value="CAT-like_dom_sf"/>
</dbReference>
<dbReference type="Gene3D" id="3.30.559.10">
    <property type="entry name" value="Chloramphenicol acetyltransferase-like domain"/>
    <property type="match status" value="6"/>
</dbReference>
<dbReference type="InterPro" id="IPR009081">
    <property type="entry name" value="PP-bd_ACP"/>
</dbReference>
<dbReference type="GO" id="GO:0016874">
    <property type="term" value="F:ligase activity"/>
    <property type="evidence" value="ECO:0007669"/>
    <property type="project" value="UniProtKB-KW"/>
</dbReference>
<feature type="non-terminal residue" evidence="7">
    <location>
        <position position="4785"/>
    </location>
</feature>
<feature type="non-terminal residue" evidence="7">
    <location>
        <position position="1"/>
    </location>
</feature>
<feature type="domain" description="Carrier" evidence="6">
    <location>
        <begin position="1145"/>
        <end position="1222"/>
    </location>
</feature>
<comment type="pathway">
    <text evidence="1">Secondary metabolite biosynthesis.</text>
</comment>
<dbReference type="FunFam" id="3.30.559.10:FF:000016">
    <property type="entry name" value="Nonribosomal peptide synthase Pes1"/>
    <property type="match status" value="1"/>
</dbReference>
<dbReference type="GO" id="GO:0005737">
    <property type="term" value="C:cytoplasm"/>
    <property type="evidence" value="ECO:0007669"/>
    <property type="project" value="TreeGrafter"/>
</dbReference>
<feature type="chain" id="PRO_5014191266" evidence="5">
    <location>
        <begin position="20"/>
        <end position="4785"/>
    </location>
</feature>
<dbReference type="FunFam" id="1.10.1200.10:FF:000005">
    <property type="entry name" value="Nonribosomal peptide synthetase 1"/>
    <property type="match status" value="1"/>
</dbReference>
<keyword evidence="5" id="KW-0732">Signal</keyword>
<dbReference type="InterPro" id="IPR020806">
    <property type="entry name" value="PKS_PP-bd"/>
</dbReference>
<accession>A0A2H4SNJ1</accession>
<dbReference type="InterPro" id="IPR010071">
    <property type="entry name" value="AA_adenyl_dom"/>
</dbReference>
<dbReference type="InterPro" id="IPR045851">
    <property type="entry name" value="AMP-bd_C_sf"/>
</dbReference>
<dbReference type="SUPFAM" id="SSF52777">
    <property type="entry name" value="CoA-dependent acyltransferases"/>
    <property type="match status" value="12"/>
</dbReference>
<protein>
    <submittedName>
        <fullName evidence="7">Non-ribosomal peptide synthase</fullName>
    </submittedName>
</protein>
<feature type="domain" description="Carrier" evidence="6">
    <location>
        <begin position="3808"/>
        <end position="3882"/>
    </location>
</feature>
<dbReference type="OrthoDB" id="416786at2759"/>
<feature type="domain" description="Carrier" evidence="6">
    <location>
        <begin position="53"/>
        <end position="129"/>
    </location>
</feature>
<dbReference type="InterPro" id="IPR036736">
    <property type="entry name" value="ACP-like_sf"/>
</dbReference>
<sequence>PDFPHRTVACRILLSCVGTLHLDSSQCSTTCSTNMKHLASSENMPTPAQDRAPSPSAMQQEIVDMCAQVLGRPITRMRTSKSFVALGGDSLLAIKLMAHCREAGYTISIAKILQTASIEELSRSAECQRISSSGEGPVPDPNRAGEPIATSLSLLNNELVLDQVRNITAEPLEDIQDIFPCSRTQEVFLISQHANPEMYQCVVVAEIKCMKPTLSLNDDRLQNAWICVAQRHPALRTVFIESIQRPGHFDQVIMKHEAVPLEFQLSSAQCEESAEGMFSRRVSISKEKGTTGTATILRRSENSAVFRLEVSHALMDGQSFGIIFHDFAQAYLQNELPSPTAFSYDSFVAYQEEIDRESVRAYWSSHLAGAQPTRFPTNGNRKLEDLKTLRFRIELDAAALQKVCLEYDATSANLCQVAWAVVLGSYTGSKDVCFSYVNSGRHAPLSSIENAVGAFVDVMVCRMKLPETAKISQMLYKAKQDVIQGLSHPGSLLFEEKKHGHGVSDLRGNTIITFQMGVRDEESAGSDLQIVMLDEITASDYDISLNIQPCHGGLDIRLDYWLSRIDQEITESVAKSFQTALACMCSDDIPLRDVNVVCTQEIEQLRRRNSYTATEVGSLLHDKVDEQARLCPDALAVQGWDGELTYRALNEEASKLASYLQLLGAQQDILICTCFEKSRWAAISQLAVLKSGAAVVPLGTNQPMKRLEMMITNTGADIILTTSDFASRFVTLFKHVVVIDGVSMAKLPLPLPLAYVIFTSGSTGVPKGVMLTHDSVSTSLRHSVERMNPGPDTRMLQFSAYTFDAAIFEFFFTWHIGACVCIVSEHDRINRLEPAMGELNVNWALLTPTMAEMISPGQVPSLKHLMLIGEAIKPGVLHRWIDHVELWNGYGPSECSIISSCKLLTRECNTTNIGFPITGAFWVVDATNPDRLAPTGAIGELLIQGSHLARGYLNDEQKTSQAFVPPPAWVSKYAFSGPTRYYRTGDLVQRNTDGSVTFVGRRDTQVKLRGQRVEFEDIEQHLKDHDAVVEAAIVLAADGPCQGQLVAVVALEAFISQEMHPKTLSPVDQQQIARAKLQTAILGDWLSDRVPEYMVPTMWIPVTSRLLQTDSGKLDRVRLGRCVDSVDVSWVEAFASAGEELTQEREATTLQLQIRDIWAEILLLSIPQVPINRRSFLSLGGDSILAMKAVSRARTQGITLTVPDILQSKSIAKLTEKLGVPEENFLSYTSASKPFPLSPTQKWYFDRVHPLGSGIRHGYCRSVCLQANQKLAEKHVSTSFSTLVSMHPMLRARFLADAANGWQQQVVGHSDDAYGFAVSHLNGFEEIHDIAESTEQGLNIENGPVFSVQFMHLHAGKEEGKQLLFITGHHLVMDEISLCIIIEDLERLLYQDSTVTLVVERPSFQAWVEGIAKTTKEEGPEPTSASLTLGLKPLMSKLDLEFRSLTSNEPVYDETNTKVLQFDEFDTMVLLGNANQPLRTEPVELILAALVMSFTTTFPSQCIPVLLEGSRGRSLNHGSIDNSKTVGCFTTTTPLRFPVANMDDAVKSTKQIKNARRNTKFRRLHDSQNRNARNYETTSSLNRETMEIFFNFDDSSQQIQEQSTLFKQQLLPRRQKLSTDVQKTRHSEIDVDATILQSRLHVAFHFNHRMNHGSDVERWSCEFPKTLRALVATLLKTPSMLTLSDFPLVELTDQKLKILEGQTLPRVGVQPENVEDMYPCTPMQNGILMSQARSPGMYQTQVVWQLQSPDNRINLDVERIMHAYQTLTDRHPMLRTIFVPRTSNAGDGAFDQIVIRRYRIKVVHQVCEQDSVEALLATMTNPSAVDYRDGPNHKFMVYSTPSNLTYGHLVINHALSDGFSLSLLEKELTEAYEGTLTPDSKAPPYSAYLSFLKQRSTKEALQYWINNLESAEACFLPAMVERKIQIESQTDIVSLPAPTRRQSTTASLEGVESLRKFSEKHSVTMANVFQLAWALVLSKFVRSDDVLFGYVSSGRDVPVHEAHQIFGPFVNILVSRIKLDWDSSIAESVQSVQKRFFENLGQQRTPLVDIWHALKTGGRGLFNTYLSYRQLSSADGQRSGLFQHTIAILGDSEYDAGVDIVASSNKVSVTLDYLPSFMGHDAATRIVDCLLQTVQSLTQSEAFLLRNVTTTTGQDIRQICQWNSEVPSVTVQHCVHDTVYSKCCLDPSAKAICAWDGDLTYFELDQLGEQLAFYLTSNLSVTPETMIGVCFDKSRWAIVAQLAILKSGGAIVPINPMEPMQRLETILRESGICTLLTTSCYGDRFLEIIPNVVAVDSNSPFFHSAMPTERVHSTANPDNAAVVIHTSGSTGNPKGVVLTHRSVASSLEAQGKIFGLSSRTRTLQFVSYTFDLSIGDIWGTLSHGGCVCVMSEDDRMNNIQGAIQIYGATLVIMTPTVATLLDVSKLPSLETLVLGGEALKPAFVEKHLEARQIKIFNGYGPSECSMITTCNGPIQHKNEAPKIGRPLLGSVWLVDDTDKICPIGAVGEIWVEGPLVARGYLNKKDLTDKGFPVDPPWAASAGLQGKRFYRTGDMARQNAKGDLFYVDRKDWQIKIRGNRVELSEIEHAIKEILSGLQNVAACLVSSNQRGPLIAAVLEQNCDTLGLQADVAGFHFEKLSPGFQKELVLLKKALAGVLPSHMIPNLYVPTTRLPLTASGKVNRQALRQSLESFSEQEALHYTLADAAKTLPSSETEKTVRALWAAVLQLELDQVGVEDNFFHLGGDSYLAMRLVASSQADDSRVHFTVSDVLQHPTIRELAHAIDQRSTHSRASDRETARFSLWKEYQELNKSQESGHAKALLDQIAAQCDVPIDDVEDIYPCTPLQEGLMVVTAQQPRAYIARWAFQMPDNINLERFQGAWQTLSRAVPILRTRIVPGRLSGALQVVVRGDCKWHTSHDLDQYLSDDVAQSMAYGTSLIRLAYINHSNGCRDFVWTAHHSIYDGWSLPMLLEALSRIYLFNEVPESLPPYSNFIQYIQAQDLAEATAFWRSELQGNLGEPFPALPKPSYQPEPTRIIRCTINVESVNRLVTLASLLRAAWAATVSSHTGGTALFAMPLSGRNAPVKGILDMMAPTVTTVPVRIQVDEKQAVHDYLAAVQQQASNMVPFEHSGLHHVRSMVGRDINPQHLFAIQSAPPGKATFEELLGMKELTLPMDGFDNYALIVECFINSREGASIEILARFDDNVLSHTQVQHLLSRFKHIFGQLSQVSAGNNDNTSSMLMGGLEYISPEEVAQLAILNREVAADAPCLVHDLVLRYSVTTPDRPAVCAWDGEMSFQQLDQLSEALANRLVELGVTIESPVMICCDKSKWAVVGILAILRAGGTVVPVRAAPVARLQAIMEATGSRVVVTMSEFISQLQGIADHVVSMDSVPVTKPGMSQGRVKQHPSTKNVSFIMFTSGSTGSPKGIVLEHGSMSIAIQSHVKRFGVNRHTRGFQFASFTFDMSLHDILTPLAGGGCVCLPSEVERVNNLAHAMRRFRVNYSMLTPRVLHTIKPSECPEIRTLLVGGERCDTEQLKLWLPQAKVWHVYGPVECSIISTAAEFTGSDTLSLGLALVGAVWVTNKDNCNQLCPIGAVGELLVEGPLVARGYLRDEAKTSAVFIDYPPWRKQHGLAPNSRSQRMYRTGDLVVQHEDGSLIFVGRADQQLKIRGQRVEVGDIEHHIGLQPEVEDGVVLYPQNGPCRSQLIGLVTLHEHMSARDLPEVQPSSADDLAKAITQTEIIRSRLSDVLPDYMVPNVWISMACLPQSAHHKVDRRKLMDWVQSLDAEYFRRITGAKQEVPEKPTTRTEELMQSVLADVLGLSPEDVSMGRSFLSMGGDSITSMQVVSQCRSRYGLSLHVRDILQSKSITQLAQRATTDAAIAPPLAASDGEFRLSPIQRLFFRSFAARGLQSEDEFRFNQSVCLTVNKHIDAEQIKHAARGVVSAHPMLRARFTVSGKRWRQRIEDDVDASCHVVFHQVENQAELEDVIWAGQRSLSVEQGRVFSVHCIETTTTGSQLLFLVAHHLVVDIVSWQIILRDLDNLIQHPKLTAPVESTTFQHWLQLQASRAQDVGSPHQLVHAQMPIADWSYWGVTPENNTYGHRINEQFILEDCASVLFGDKQPLRSEPVEVLLAALFHSFHQIFPDRAVPTVFNEGHGREPWSDAIDLSNTVGWFTTMTPIHVPVGTSDIVDVLKRTKDLRRSIPERGFAYFTSRFLTCDGQHAFASHDQPEVMFNFGGRYRDDKHSRSLFRMSNEFNSSHISGIGNNVKRIAVFEVEASIQQEDLAVTLGFSKNMQNPERVTCWIQAYQDSLKTLLCQLSTLPTFLSLADVPLLNITYDDLDRLQSERLPLVGINDIDCIEDIYPCSPAQESILRSQARDSSTFHVRSVCEFRAREAVVNPEALIRAWQTVVARHAILRTVCVPPTCDGESFYQAVLKQYEPQVSTVRCETAEDVDEAFKDEGGLRYPKWKPEHQLTLCLTSTGQVFFRLLINHTLVDVSSLQLIMNEVTLAYEDGILDTAAPSFSKYIAFLQESSVSESMKYWTSRLAGAQPHCLPVSTAVGDGQSRDNAHLEMSNLEPLRRFRDRYGITIANILQLAWAFVLAKHSGSSDVVFGYVANGRDAPVDGVSQMAGPLINMMVSRICLGDKQRSVAKTAEQVQNDFMEAFRYQRVSLADIEQMTGLSERQMLHTVVSIVRDPGSHRSSDAGVSVHGQSATSLAEYDVSLNAACGEDAIKLSLEYSSRYPGSVSAKVLLDSLQKAVLDLAENGEASIEEMELRC</sequence>
<dbReference type="GO" id="GO:0031177">
    <property type="term" value="F:phosphopantetheine binding"/>
    <property type="evidence" value="ECO:0007669"/>
    <property type="project" value="InterPro"/>
</dbReference>
<keyword evidence="3" id="KW-0597">Phosphoprotein</keyword>
<evidence type="ECO:0000259" key="6">
    <source>
        <dbReference type="PROSITE" id="PS50075"/>
    </source>
</evidence>
<evidence type="ECO:0000313" key="7">
    <source>
        <dbReference type="EMBL" id="ATY64674.1"/>
    </source>
</evidence>
<dbReference type="VEuPathDB" id="FungiDB:CCM_01285"/>
<dbReference type="PROSITE" id="PS00012">
    <property type="entry name" value="PHOSPHOPANTETHEINE"/>
    <property type="match status" value="1"/>
</dbReference>
<dbReference type="Gene3D" id="1.10.1200.10">
    <property type="entry name" value="ACP-like"/>
    <property type="match status" value="4"/>
</dbReference>
<dbReference type="SMART" id="SM01294">
    <property type="entry name" value="PKS_PP_betabranch"/>
    <property type="match status" value="1"/>
</dbReference>
<dbReference type="NCBIfam" id="NF003417">
    <property type="entry name" value="PRK04813.1"/>
    <property type="match status" value="3"/>
</dbReference>
<evidence type="ECO:0000256" key="3">
    <source>
        <dbReference type="ARBA" id="ARBA00022553"/>
    </source>
</evidence>
<dbReference type="SUPFAM" id="SSF47336">
    <property type="entry name" value="ACP-like"/>
    <property type="match status" value="4"/>
</dbReference>
<dbReference type="NCBIfam" id="TIGR01733">
    <property type="entry name" value="AA-adenyl-dom"/>
    <property type="match status" value="3"/>
</dbReference>
<gene>
    <name evidence="7" type="ORF">A9K55_005039</name>
</gene>
<dbReference type="Gene3D" id="3.30.559.30">
    <property type="entry name" value="Nonribosomal peptide synthetase, condensation domain"/>
    <property type="match status" value="6"/>
</dbReference>
<feature type="signal peptide" evidence="5">
    <location>
        <begin position="1"/>
        <end position="19"/>
    </location>
</feature>
<dbReference type="GO" id="GO:0044550">
    <property type="term" value="P:secondary metabolite biosynthetic process"/>
    <property type="evidence" value="ECO:0007669"/>
    <property type="project" value="TreeGrafter"/>
</dbReference>
<dbReference type="InterPro" id="IPR006162">
    <property type="entry name" value="Ppantetheine_attach_site"/>
</dbReference>
<proteinExistence type="predicted"/>
<dbReference type="CDD" id="cd05918">
    <property type="entry name" value="A_NRPS_SidN3_like"/>
    <property type="match status" value="3"/>
</dbReference>
<evidence type="ECO:0000256" key="1">
    <source>
        <dbReference type="ARBA" id="ARBA00005179"/>
    </source>
</evidence>
<dbReference type="CDD" id="cd19542">
    <property type="entry name" value="CT_NRPS-like"/>
    <property type="match status" value="3"/>
</dbReference>
<feature type="domain" description="Carrier" evidence="6">
    <location>
        <begin position="2709"/>
        <end position="2787"/>
    </location>
</feature>
<dbReference type="FunFam" id="3.30.300.30:FF:000015">
    <property type="entry name" value="Nonribosomal peptide synthase SidD"/>
    <property type="match status" value="3"/>
</dbReference>
<name>A0A2H4SNJ1_CORMI</name>
<dbReference type="PROSITE" id="PS50075">
    <property type="entry name" value="CARRIER"/>
    <property type="match status" value="4"/>
</dbReference>
<dbReference type="SUPFAM" id="SSF56801">
    <property type="entry name" value="Acetyl-CoA synthetase-like"/>
    <property type="match status" value="3"/>
</dbReference>
<dbReference type="InterPro" id="IPR001242">
    <property type="entry name" value="Condensation_dom"/>
</dbReference>
<keyword evidence="2" id="KW-0596">Phosphopantetheine</keyword>
<reference evidence="7 8" key="1">
    <citation type="journal article" date="2017" name="BMC Genomics">
        <title>Chromosome level assembly and secondary metabolite potential of the parasitic fungus Cordyceps militaris.</title>
        <authorList>
            <person name="Kramer G.J."/>
            <person name="Nodwell J.R."/>
        </authorList>
    </citation>
    <scope>NUCLEOTIDE SEQUENCE [LARGE SCALE GENOMIC DNA]</scope>
    <source>
        <strain evidence="7 8">ATCC 34164</strain>
    </source>
</reference>
<evidence type="ECO:0000313" key="8">
    <source>
        <dbReference type="Proteomes" id="UP000323067"/>
    </source>
</evidence>
<dbReference type="InterPro" id="IPR042099">
    <property type="entry name" value="ANL_N_sf"/>
</dbReference>
<dbReference type="SMART" id="SM00823">
    <property type="entry name" value="PKS_PP"/>
    <property type="match status" value="4"/>
</dbReference>
<evidence type="ECO:0000256" key="4">
    <source>
        <dbReference type="ARBA" id="ARBA00022598"/>
    </source>
</evidence>
<dbReference type="Pfam" id="PF00668">
    <property type="entry name" value="Condensation"/>
    <property type="match status" value="6"/>
</dbReference>
<organism evidence="7 8">
    <name type="scientific">Cordyceps militaris</name>
    <name type="common">Caterpillar fungus</name>
    <name type="synonym">Clavaria militaris</name>
    <dbReference type="NCBI Taxonomy" id="73501"/>
    <lineage>
        <taxon>Eukaryota</taxon>
        <taxon>Fungi</taxon>
        <taxon>Dikarya</taxon>
        <taxon>Ascomycota</taxon>
        <taxon>Pezizomycotina</taxon>
        <taxon>Sordariomycetes</taxon>
        <taxon>Hypocreomycetidae</taxon>
        <taxon>Hypocreales</taxon>
        <taxon>Cordycipitaceae</taxon>
        <taxon>Cordyceps</taxon>
    </lineage>
</organism>
<keyword evidence="4" id="KW-0436">Ligase</keyword>
<dbReference type="EMBL" id="CP023325">
    <property type="protein sequence ID" value="ATY64674.1"/>
    <property type="molecule type" value="Genomic_DNA"/>
</dbReference>
<dbReference type="PANTHER" id="PTHR45527:SF1">
    <property type="entry name" value="FATTY ACID SYNTHASE"/>
    <property type="match status" value="1"/>
</dbReference>
<dbReference type="Gene3D" id="3.30.300.30">
    <property type="match status" value="3"/>
</dbReference>
<dbReference type="InterPro" id="IPR000873">
    <property type="entry name" value="AMP-dep_synth/lig_dom"/>
</dbReference>
<dbReference type="CDD" id="cd19545">
    <property type="entry name" value="FUM14_C_NRPS-like"/>
    <property type="match status" value="1"/>
</dbReference>
<evidence type="ECO:0000256" key="2">
    <source>
        <dbReference type="ARBA" id="ARBA00022450"/>
    </source>
</evidence>
<dbReference type="InterPro" id="IPR020845">
    <property type="entry name" value="AMP-binding_CS"/>
</dbReference>
<dbReference type="VEuPathDB" id="FungiDB:A9K55_005039"/>
<dbReference type="FunFam" id="3.30.559.30:FF:000002">
    <property type="entry name" value="Nonribosomal peptide synthase Pes1"/>
    <property type="match status" value="1"/>
</dbReference>
<dbReference type="Proteomes" id="UP000323067">
    <property type="component" value="Chromosome v"/>
</dbReference>
<evidence type="ECO:0000256" key="5">
    <source>
        <dbReference type="SAM" id="SignalP"/>
    </source>
</evidence>
<dbReference type="PANTHER" id="PTHR45527">
    <property type="entry name" value="NONRIBOSOMAL PEPTIDE SYNTHETASE"/>
    <property type="match status" value="1"/>
</dbReference>
<dbReference type="Pfam" id="PF00501">
    <property type="entry name" value="AMP-binding"/>
    <property type="match status" value="3"/>
</dbReference>
<dbReference type="Gene3D" id="3.40.50.12780">
    <property type="entry name" value="N-terminal domain of ligase-like"/>
    <property type="match status" value="3"/>
</dbReference>